<feature type="transmembrane region" description="Helical" evidence="7">
    <location>
        <begin position="12"/>
        <end position="31"/>
    </location>
</feature>
<dbReference type="GO" id="GO:0008808">
    <property type="term" value="F:cardiolipin synthase activity"/>
    <property type="evidence" value="ECO:0007669"/>
    <property type="project" value="TreeGrafter"/>
</dbReference>
<feature type="compositionally biased region" description="Low complexity" evidence="6">
    <location>
        <begin position="304"/>
        <end position="326"/>
    </location>
</feature>
<keyword evidence="3 7" id="KW-0812">Transmembrane</keyword>
<evidence type="ECO:0000313" key="9">
    <source>
        <dbReference type="EMBL" id="MDK4307465.1"/>
    </source>
</evidence>
<comment type="caution">
    <text evidence="9">The sequence shown here is derived from an EMBL/GenBank/DDBJ whole genome shotgun (WGS) entry which is preliminary data.</text>
</comment>
<name>A0AAP4BS09_9CORY</name>
<dbReference type="EMBL" id="JASNVH010000011">
    <property type="protein sequence ID" value="MDK4307465.1"/>
    <property type="molecule type" value="Genomic_DNA"/>
</dbReference>
<evidence type="ECO:0000256" key="5">
    <source>
        <dbReference type="ARBA" id="ARBA00023136"/>
    </source>
</evidence>
<dbReference type="GO" id="GO:0032049">
    <property type="term" value="P:cardiolipin biosynthetic process"/>
    <property type="evidence" value="ECO:0007669"/>
    <property type="project" value="UniProtKB-ARBA"/>
</dbReference>
<accession>A0AAP4BS09</accession>
<keyword evidence="5 7" id="KW-0472">Membrane</keyword>
<evidence type="ECO:0000256" key="6">
    <source>
        <dbReference type="SAM" id="MobiDB-lite"/>
    </source>
</evidence>
<dbReference type="RefSeq" id="WP_284599349.1">
    <property type="nucleotide sequence ID" value="NZ_JASNVH010000011.1"/>
</dbReference>
<dbReference type="SMART" id="SM00155">
    <property type="entry name" value="PLDc"/>
    <property type="match status" value="2"/>
</dbReference>
<proteinExistence type="predicted"/>
<dbReference type="GO" id="GO:0005886">
    <property type="term" value="C:plasma membrane"/>
    <property type="evidence" value="ECO:0007669"/>
    <property type="project" value="UniProtKB-SubCell"/>
</dbReference>
<dbReference type="PROSITE" id="PS50035">
    <property type="entry name" value="PLD"/>
    <property type="match status" value="2"/>
</dbReference>
<dbReference type="Gene3D" id="3.30.870.10">
    <property type="entry name" value="Endonuclease Chain A"/>
    <property type="match status" value="2"/>
</dbReference>
<evidence type="ECO:0000259" key="8">
    <source>
        <dbReference type="PROSITE" id="PS50035"/>
    </source>
</evidence>
<evidence type="ECO:0000256" key="1">
    <source>
        <dbReference type="ARBA" id="ARBA00004651"/>
    </source>
</evidence>
<dbReference type="InterPro" id="IPR001736">
    <property type="entry name" value="PLipase_D/transphosphatidylase"/>
</dbReference>
<dbReference type="InterPro" id="IPR025202">
    <property type="entry name" value="PLD-like_dom"/>
</dbReference>
<evidence type="ECO:0000256" key="7">
    <source>
        <dbReference type="SAM" id="Phobius"/>
    </source>
</evidence>
<dbReference type="Proteomes" id="UP001224412">
    <property type="component" value="Unassembled WGS sequence"/>
</dbReference>
<comment type="subcellular location">
    <subcellularLocation>
        <location evidence="1">Cell membrane</location>
        <topology evidence="1">Multi-pass membrane protein</topology>
    </subcellularLocation>
</comment>
<dbReference type="PANTHER" id="PTHR21248">
    <property type="entry name" value="CARDIOLIPIN SYNTHASE"/>
    <property type="match status" value="1"/>
</dbReference>
<sequence>MEPALSIDVTWWQAAFFILDYTIKILAVGFVPEGRRPSSSTAWLLAILLIPFLGLPLFFLMGSPFINRRRHEVYKNANEQLNDAQGQLPDMPPHLCNSREVASMIALNRRLTGFPAVIGDQRGLLADYDQAIKRMAEVIDSATDYVHVQVYIQSWDETTDVFYQALADAVARGVKVRLLFDQIGSLKYPGYRKLGKRLDAIGVDWHLMMPLQPWKWRFRRPDLRNHRKIIIVDGTVGFMGSLNLIDRSYRIRKNVRAGRQWIDYMVELSGPIVTSMESVFAIDWYLESDEVLDPETRQPTAHDATQGTAQVTTQASPQPTTQTTAPPAALTQTEYISDANVLQMIPSGPGYSSEPNLRMFNQVVHHAKNRLVLCSPYFIPDESLLEAVTSAAFRGVRVELYVSERADQFTVHHAQSSYYQALLEAGVHIYQFPAPYVLHSKFALADPEDNHCDSVHAVGMLGSSNMDMRSFGLNYESTLFVVSGSLIDDLNELAATYRAVSRPLTLEKWEQRGFIRRYVDNVMRLTSALQ</sequence>
<dbReference type="InterPro" id="IPR027379">
    <property type="entry name" value="CLS_N"/>
</dbReference>
<organism evidence="9 10">
    <name type="scientific">Corynebacterium pseudodiphtheriticum</name>
    <dbReference type="NCBI Taxonomy" id="37637"/>
    <lineage>
        <taxon>Bacteria</taxon>
        <taxon>Bacillati</taxon>
        <taxon>Actinomycetota</taxon>
        <taxon>Actinomycetes</taxon>
        <taxon>Mycobacteriales</taxon>
        <taxon>Corynebacteriaceae</taxon>
        <taxon>Corynebacterium</taxon>
    </lineage>
</organism>
<feature type="transmembrane region" description="Helical" evidence="7">
    <location>
        <begin position="43"/>
        <end position="66"/>
    </location>
</feature>
<protein>
    <submittedName>
        <fullName evidence="9">Phospholipase D-like domain-containing protein</fullName>
    </submittedName>
</protein>
<dbReference type="PANTHER" id="PTHR21248:SF22">
    <property type="entry name" value="PHOSPHOLIPASE D"/>
    <property type="match status" value="1"/>
</dbReference>
<dbReference type="SUPFAM" id="SSF56024">
    <property type="entry name" value="Phospholipase D/nuclease"/>
    <property type="match status" value="2"/>
</dbReference>
<dbReference type="Pfam" id="PF13396">
    <property type="entry name" value="PLDc_N"/>
    <property type="match status" value="1"/>
</dbReference>
<reference evidence="9" key="1">
    <citation type="submission" date="2023-05" db="EMBL/GenBank/DDBJ databases">
        <title>Metabolic capabilities are highly conserved among human nasal-associated Corynebacterium species in pangenomic analyses.</title>
        <authorList>
            <person name="Tran T.H."/>
            <person name="Roberts A.Q."/>
            <person name="Escapa I.F."/>
            <person name="Gao W."/>
            <person name="Conlan S."/>
            <person name="Kong H."/>
            <person name="Segre J.A."/>
            <person name="Kelly M.S."/>
            <person name="Lemon K.P."/>
        </authorList>
    </citation>
    <scope>NUCLEOTIDE SEQUENCE</scope>
    <source>
        <strain evidence="9">KPL2773</strain>
    </source>
</reference>
<feature type="region of interest" description="Disordered" evidence="6">
    <location>
        <begin position="296"/>
        <end position="326"/>
    </location>
</feature>
<feature type="domain" description="PLD phosphodiesterase" evidence="8">
    <location>
        <begin position="434"/>
        <end position="470"/>
    </location>
</feature>
<evidence type="ECO:0000256" key="4">
    <source>
        <dbReference type="ARBA" id="ARBA00022989"/>
    </source>
</evidence>
<evidence type="ECO:0000256" key="2">
    <source>
        <dbReference type="ARBA" id="ARBA00022475"/>
    </source>
</evidence>
<gene>
    <name evidence="9" type="ORF">QPX42_07935</name>
</gene>
<evidence type="ECO:0000256" key="3">
    <source>
        <dbReference type="ARBA" id="ARBA00022692"/>
    </source>
</evidence>
<dbReference type="AlphaFoldDB" id="A0AAP4BS09"/>
<keyword evidence="4 7" id="KW-1133">Transmembrane helix</keyword>
<feature type="domain" description="PLD phosphodiesterase" evidence="8">
    <location>
        <begin position="221"/>
        <end position="248"/>
    </location>
</feature>
<dbReference type="Pfam" id="PF13091">
    <property type="entry name" value="PLDc_2"/>
    <property type="match status" value="2"/>
</dbReference>
<keyword evidence="2" id="KW-1003">Cell membrane</keyword>
<evidence type="ECO:0000313" key="10">
    <source>
        <dbReference type="Proteomes" id="UP001224412"/>
    </source>
</evidence>